<evidence type="ECO:0000313" key="2">
    <source>
        <dbReference type="EMBL" id="MBS6940757.1"/>
    </source>
</evidence>
<comment type="caution">
    <text evidence="2">The sequence shown here is derived from an EMBL/GenBank/DDBJ whole genome shotgun (WGS) entry which is preliminary data.</text>
</comment>
<organism evidence="2 3">
    <name type="scientific">Slackia piriformis</name>
    <dbReference type="NCBI Taxonomy" id="626934"/>
    <lineage>
        <taxon>Bacteria</taxon>
        <taxon>Bacillati</taxon>
        <taxon>Actinomycetota</taxon>
        <taxon>Coriobacteriia</taxon>
        <taxon>Eggerthellales</taxon>
        <taxon>Eggerthellaceae</taxon>
        <taxon>Slackia</taxon>
    </lineage>
</organism>
<dbReference type="AlphaFoldDB" id="A0A943YYV5"/>
<keyword evidence="1" id="KW-0472">Membrane</keyword>
<feature type="transmembrane region" description="Helical" evidence="1">
    <location>
        <begin position="16"/>
        <end position="37"/>
    </location>
</feature>
<feature type="transmembrane region" description="Helical" evidence="1">
    <location>
        <begin position="166"/>
        <end position="185"/>
    </location>
</feature>
<evidence type="ECO:0000256" key="1">
    <source>
        <dbReference type="SAM" id="Phobius"/>
    </source>
</evidence>
<feature type="transmembrane region" description="Helical" evidence="1">
    <location>
        <begin position="113"/>
        <end position="146"/>
    </location>
</feature>
<protein>
    <submittedName>
        <fullName evidence="2">Uncharacterized protein</fullName>
    </submittedName>
</protein>
<dbReference type="Proteomes" id="UP000727506">
    <property type="component" value="Unassembled WGS sequence"/>
</dbReference>
<accession>A0A943YYV5</accession>
<gene>
    <name evidence="2" type="ORF">KH142_04615</name>
</gene>
<feature type="transmembrane region" description="Helical" evidence="1">
    <location>
        <begin position="69"/>
        <end position="92"/>
    </location>
</feature>
<evidence type="ECO:0000313" key="3">
    <source>
        <dbReference type="Proteomes" id="UP000727506"/>
    </source>
</evidence>
<feature type="transmembrane region" description="Helical" evidence="1">
    <location>
        <begin position="192"/>
        <end position="215"/>
    </location>
</feature>
<proteinExistence type="predicted"/>
<name>A0A943YYV5_9ACTN</name>
<feature type="transmembrane region" description="Helical" evidence="1">
    <location>
        <begin position="235"/>
        <end position="259"/>
    </location>
</feature>
<reference evidence="2" key="1">
    <citation type="submission" date="2021-02" db="EMBL/GenBank/DDBJ databases">
        <title>Infant gut strain persistence is associated with maternal origin, phylogeny, and functional potential including surface adhesion and iron acquisition.</title>
        <authorList>
            <person name="Lou Y.C."/>
        </authorList>
    </citation>
    <scope>NUCLEOTIDE SEQUENCE</scope>
    <source>
        <strain evidence="2">L2_039_000G1_dasL2_039_000G1_concoct_11</strain>
    </source>
</reference>
<dbReference type="EMBL" id="JAGZSV010000063">
    <property type="protein sequence ID" value="MBS6940757.1"/>
    <property type="molecule type" value="Genomic_DNA"/>
</dbReference>
<keyword evidence="1" id="KW-0812">Transmembrane</keyword>
<sequence length="265" mass="27919">MTGRILRYKIAKNQKGIAAAIALSSAYYAIALFRFAANIQGFFSGRVGFLDALVYLAAGERPFDPLSDIAFTIPIEWITLQVLIAFFVGFHTNDDMKAGSAAIVRGASRTSWWVAQCLYAIGVVVLVYAIGVAMAAMACLFTHGSFLTLDPSCAFFGKDLAKSIDSAGSIAALAIAPCASCALALAQMAIALAAGSATGLFAVVSFQAASSYFTIPLLSGDCGMVIRNEACGGMFQTPWCIIACIAASSIAFVIGHVLMKYRDMH</sequence>
<keyword evidence="1" id="KW-1133">Transmembrane helix</keyword>